<dbReference type="InterPro" id="IPR007198">
    <property type="entry name" value="Ssl1-like"/>
</dbReference>
<proteinExistence type="predicted"/>
<evidence type="ECO:0000259" key="3">
    <source>
        <dbReference type="SMART" id="SM01047"/>
    </source>
</evidence>
<dbReference type="GO" id="GO:0006289">
    <property type="term" value="P:nucleotide-excision repair"/>
    <property type="evidence" value="ECO:0007669"/>
    <property type="project" value="InterPro"/>
</dbReference>
<dbReference type="GO" id="GO:0006351">
    <property type="term" value="P:DNA-templated transcription"/>
    <property type="evidence" value="ECO:0007669"/>
    <property type="project" value="InterPro"/>
</dbReference>
<dbReference type="SMART" id="SM01047">
    <property type="entry name" value="C1_4"/>
    <property type="match status" value="1"/>
</dbReference>
<dbReference type="SUPFAM" id="SSF57889">
    <property type="entry name" value="Cysteine-rich domain"/>
    <property type="match status" value="1"/>
</dbReference>
<dbReference type="GO" id="GO:0008270">
    <property type="term" value="F:zinc ion binding"/>
    <property type="evidence" value="ECO:0007669"/>
    <property type="project" value="InterPro"/>
</dbReference>
<dbReference type="EMBL" id="JAHDYR010000038">
    <property type="protein sequence ID" value="KAG9392127.1"/>
    <property type="molecule type" value="Genomic_DNA"/>
</dbReference>
<reference evidence="4" key="1">
    <citation type="submission" date="2021-05" db="EMBL/GenBank/DDBJ databases">
        <title>A free-living protist that lacks canonical eukaryotic 1 DNA replication and segregation systems.</title>
        <authorList>
            <person name="Salas-Leiva D.E."/>
            <person name="Tromer E.C."/>
            <person name="Curtis B.A."/>
            <person name="Jerlstrom-Hultqvist J."/>
            <person name="Kolisko M."/>
            <person name="Yi Z."/>
            <person name="Salas-Leiva J.S."/>
            <person name="Gallot-Lavallee L."/>
            <person name="Kops G.J.P.L."/>
            <person name="Archibald J.M."/>
            <person name="Simpson A.G.B."/>
            <person name="Roger A.J."/>
        </authorList>
    </citation>
    <scope>NUCLEOTIDE SEQUENCE</scope>
    <source>
        <strain evidence="4">BICM</strain>
    </source>
</reference>
<evidence type="ECO:0000256" key="1">
    <source>
        <dbReference type="ARBA" id="ARBA00022723"/>
    </source>
</evidence>
<dbReference type="InterPro" id="IPR036465">
    <property type="entry name" value="vWFA_dom_sf"/>
</dbReference>
<keyword evidence="1" id="KW-0479">Metal-binding</keyword>
<keyword evidence="2" id="KW-0862">Zinc</keyword>
<organism evidence="4 5">
    <name type="scientific">Carpediemonas membranifera</name>
    <dbReference type="NCBI Taxonomy" id="201153"/>
    <lineage>
        <taxon>Eukaryota</taxon>
        <taxon>Metamonada</taxon>
        <taxon>Carpediemonas-like organisms</taxon>
        <taxon>Carpediemonas</taxon>
    </lineage>
</organism>
<sequence>MSSHAAHHNWERTLEKTWDSLQERDGRLVVDTIAKDAQFFAGSQAGNAKRRFLLRRVVILVDNSSEVVEERDLRPNRLVVFGKHLIIFLNRFFASNPTSEIAIIGASDQTGVLISPMTSSIVTHRENIAAKFTAAGKFSIQNAVEAAVRVLDDAPPHSTREIISLISSRYTIDPDPLSQLYPMLRAKEIVVSCIMVGCDVYAFRQLCDNSGSRGQTKGDMHVIRTVEELDSVLAYHCVPKAAPEDQRSTLIRMGFPVRTVGTIMRCTCHKEYRQSMYNCPRCSAPYCDIPTTCSVCRLQLVSATHIARTAAHLRPVPEVKRVVLNERCLACKEKLPTEREMVQCTACGVALCLDCARVIQDDFRSCIGCQLKSTGATIPTVLATGVTKLTNTTTVATKTVLGGSRQVPMKRARKTVIGKKDAKRPSADLF</sequence>
<dbReference type="PANTHER" id="PTHR12695:SF2">
    <property type="entry name" value="GENERAL TRANSCRIPTION FACTOR IIH SUBUNIT 2-RELATED"/>
    <property type="match status" value="1"/>
</dbReference>
<dbReference type="InterPro" id="IPR046349">
    <property type="entry name" value="C1-like_sf"/>
</dbReference>
<name>A0A8J6B8C9_9EUKA</name>
<dbReference type="Gene3D" id="3.40.50.410">
    <property type="entry name" value="von Willebrand factor, type A domain"/>
    <property type="match status" value="1"/>
</dbReference>
<comment type="caution">
    <text evidence="4">The sequence shown here is derived from an EMBL/GenBank/DDBJ whole genome shotgun (WGS) entry which is preliminary data.</text>
</comment>
<dbReference type="InterPro" id="IPR013083">
    <property type="entry name" value="Znf_RING/FYVE/PHD"/>
</dbReference>
<dbReference type="GO" id="GO:0005675">
    <property type="term" value="C:transcription factor TFIIH holo complex"/>
    <property type="evidence" value="ECO:0007669"/>
    <property type="project" value="TreeGrafter"/>
</dbReference>
<dbReference type="Pfam" id="PF04056">
    <property type="entry name" value="Ssl1"/>
    <property type="match status" value="1"/>
</dbReference>
<dbReference type="InterPro" id="IPR012170">
    <property type="entry name" value="TFIIH_SSL1/p44"/>
</dbReference>
<dbReference type="AlphaFoldDB" id="A0A8J6B8C9"/>
<dbReference type="NCBIfam" id="TIGR00622">
    <property type="entry name" value="ssl1"/>
    <property type="match status" value="1"/>
</dbReference>
<accession>A0A8J6B8C9</accession>
<protein>
    <submittedName>
        <fullName evidence="4">General transcription factor IIH subunit 2 TF2H2</fullName>
    </submittedName>
</protein>
<dbReference type="Gene3D" id="3.30.40.10">
    <property type="entry name" value="Zinc/RING finger domain, C3HC4 (zinc finger)"/>
    <property type="match status" value="1"/>
</dbReference>
<keyword evidence="5" id="KW-1185">Reference proteome</keyword>
<dbReference type="InterPro" id="IPR004595">
    <property type="entry name" value="TFIIH_C1-like_dom"/>
</dbReference>
<dbReference type="OrthoDB" id="284275at2759"/>
<evidence type="ECO:0000313" key="5">
    <source>
        <dbReference type="Proteomes" id="UP000717585"/>
    </source>
</evidence>
<feature type="domain" description="TFIIH C1-like" evidence="3">
    <location>
        <begin position="327"/>
        <end position="371"/>
    </location>
</feature>
<dbReference type="GO" id="GO:0006357">
    <property type="term" value="P:regulation of transcription by RNA polymerase II"/>
    <property type="evidence" value="ECO:0007669"/>
    <property type="project" value="TreeGrafter"/>
</dbReference>
<dbReference type="SUPFAM" id="SSF53300">
    <property type="entry name" value="vWA-like"/>
    <property type="match status" value="1"/>
</dbReference>
<gene>
    <name evidence="4" type="ORF">J8273_5106</name>
</gene>
<dbReference type="GO" id="GO:0000439">
    <property type="term" value="C:transcription factor TFIIH core complex"/>
    <property type="evidence" value="ECO:0007669"/>
    <property type="project" value="InterPro"/>
</dbReference>
<evidence type="ECO:0000256" key="2">
    <source>
        <dbReference type="ARBA" id="ARBA00022833"/>
    </source>
</evidence>
<dbReference type="Proteomes" id="UP000717585">
    <property type="component" value="Unassembled WGS sequence"/>
</dbReference>
<evidence type="ECO:0000313" key="4">
    <source>
        <dbReference type="EMBL" id="KAG9392127.1"/>
    </source>
</evidence>
<dbReference type="PANTHER" id="PTHR12695">
    <property type="entry name" value="GENERAL TRANSCRIPTION FACTOR IIH SUBUNIT 2"/>
    <property type="match status" value="1"/>
</dbReference>